<keyword evidence="1" id="KW-0812">Transmembrane</keyword>
<dbReference type="Proteomes" id="UP000316196">
    <property type="component" value="Unassembled WGS sequence"/>
</dbReference>
<sequence>MGFAALSVVLFWLLNFLMDAQTSWPLWLMGVVSAAFVGGVIAYVAPPRRWR</sequence>
<evidence type="ECO:0000313" key="3">
    <source>
        <dbReference type="Proteomes" id="UP000316196"/>
    </source>
</evidence>
<proteinExistence type="predicted"/>
<gene>
    <name evidence="2" type="ORF">FB460_1230</name>
</gene>
<organism evidence="2 3">
    <name type="scientific">Propioniferax innocua</name>
    <dbReference type="NCBI Taxonomy" id="1753"/>
    <lineage>
        <taxon>Bacteria</taxon>
        <taxon>Bacillati</taxon>
        <taxon>Actinomycetota</taxon>
        <taxon>Actinomycetes</taxon>
        <taxon>Propionibacteriales</taxon>
        <taxon>Propionibacteriaceae</taxon>
        <taxon>Propioniferax</taxon>
    </lineage>
</organism>
<evidence type="ECO:0000256" key="1">
    <source>
        <dbReference type="SAM" id="Phobius"/>
    </source>
</evidence>
<feature type="transmembrane region" description="Helical" evidence="1">
    <location>
        <begin position="28"/>
        <end position="45"/>
    </location>
</feature>
<evidence type="ECO:0000313" key="2">
    <source>
        <dbReference type="EMBL" id="TQL63418.1"/>
    </source>
</evidence>
<comment type="caution">
    <text evidence="2">The sequence shown here is derived from an EMBL/GenBank/DDBJ whole genome shotgun (WGS) entry which is preliminary data.</text>
</comment>
<dbReference type="AlphaFoldDB" id="A0A542ZSU8"/>
<accession>A0A542ZSU8</accession>
<dbReference type="EMBL" id="VFOR01000001">
    <property type="protein sequence ID" value="TQL63418.1"/>
    <property type="molecule type" value="Genomic_DNA"/>
</dbReference>
<keyword evidence="3" id="KW-1185">Reference proteome</keyword>
<name>A0A542ZSU8_9ACTN</name>
<keyword evidence="1" id="KW-1133">Transmembrane helix</keyword>
<keyword evidence="1" id="KW-0472">Membrane</keyword>
<reference evidence="2 3" key="1">
    <citation type="submission" date="2019-06" db="EMBL/GenBank/DDBJ databases">
        <title>Sequencing the genomes of 1000 actinobacteria strains.</title>
        <authorList>
            <person name="Klenk H.-P."/>
        </authorList>
    </citation>
    <scope>NUCLEOTIDE SEQUENCE [LARGE SCALE GENOMIC DNA]</scope>
    <source>
        <strain evidence="2 3">DSM 8251</strain>
    </source>
</reference>
<protein>
    <submittedName>
        <fullName evidence="2">Uncharacterized protein</fullName>
    </submittedName>
</protein>